<keyword evidence="3" id="KW-0812">Transmembrane</keyword>
<dbReference type="PANTHER" id="PTHR34295">
    <property type="entry name" value="BIOTIN TRANSPORTER BIOY"/>
    <property type="match status" value="1"/>
</dbReference>
<dbReference type="PIRSF" id="PIRSF016661">
    <property type="entry name" value="BioY"/>
    <property type="match status" value="1"/>
</dbReference>
<name>A0AAE4JYB6_9CYAN</name>
<dbReference type="InterPro" id="IPR003784">
    <property type="entry name" value="BioY"/>
</dbReference>
<reference evidence="5" key="1">
    <citation type="submission" date="2023-07" db="EMBL/GenBank/DDBJ databases">
        <authorList>
            <person name="Luz R."/>
            <person name="Cordeiro R."/>
            <person name="Fonseca A."/>
            <person name="Goncalves V."/>
        </authorList>
    </citation>
    <scope>NUCLEOTIDE SEQUENCE [LARGE SCALE GENOMIC DNA]</scope>
    <source>
        <strain evidence="5">BACA0444</strain>
    </source>
</reference>
<dbReference type="RefSeq" id="WP_322879237.1">
    <property type="nucleotide sequence ID" value="NZ_JAVMIP010000020.1"/>
</dbReference>
<feature type="transmembrane region" description="Helical" evidence="3">
    <location>
        <begin position="92"/>
        <end position="113"/>
    </location>
</feature>
<feature type="transmembrane region" description="Helical" evidence="3">
    <location>
        <begin position="190"/>
        <end position="211"/>
    </location>
</feature>
<accession>A0AAE4JYB6</accession>
<comment type="caution">
    <text evidence="4">The sequence shown here is derived from an EMBL/GenBank/DDBJ whole genome shotgun (WGS) entry which is preliminary data.</text>
</comment>
<dbReference type="GO" id="GO:0005886">
    <property type="term" value="C:plasma membrane"/>
    <property type="evidence" value="ECO:0007669"/>
    <property type="project" value="UniProtKB-SubCell"/>
</dbReference>
<comment type="subcellular location">
    <subcellularLocation>
        <location evidence="2">Cell membrane</location>
        <topology evidence="2">Multi-pass membrane protein</topology>
    </subcellularLocation>
</comment>
<keyword evidence="2" id="KW-0813">Transport</keyword>
<feature type="transmembrane region" description="Helical" evidence="3">
    <location>
        <begin position="146"/>
        <end position="170"/>
    </location>
</feature>
<evidence type="ECO:0000256" key="3">
    <source>
        <dbReference type="SAM" id="Phobius"/>
    </source>
</evidence>
<feature type="transmembrane region" description="Helical" evidence="3">
    <location>
        <begin position="20"/>
        <end position="42"/>
    </location>
</feature>
<keyword evidence="5" id="KW-1185">Reference proteome</keyword>
<organism evidence="4 5">
    <name type="scientific">Pseudocalidococcus azoricus BACA0444</name>
    <dbReference type="NCBI Taxonomy" id="2918990"/>
    <lineage>
        <taxon>Bacteria</taxon>
        <taxon>Bacillati</taxon>
        <taxon>Cyanobacteriota</taxon>
        <taxon>Cyanophyceae</taxon>
        <taxon>Acaryochloridales</taxon>
        <taxon>Thermosynechococcaceae</taxon>
        <taxon>Pseudocalidococcus</taxon>
        <taxon>Pseudocalidococcus azoricus</taxon>
    </lineage>
</organism>
<comment type="similarity">
    <text evidence="1 2">Belongs to the BioY family.</text>
</comment>
<dbReference type="Pfam" id="PF02632">
    <property type="entry name" value="BioY"/>
    <property type="match status" value="1"/>
</dbReference>
<keyword evidence="3" id="KW-1133">Transmembrane helix</keyword>
<keyword evidence="2 3" id="KW-0472">Membrane</keyword>
<dbReference type="Gene3D" id="1.10.1760.20">
    <property type="match status" value="1"/>
</dbReference>
<dbReference type="Proteomes" id="UP001268256">
    <property type="component" value="Unassembled WGS sequence"/>
</dbReference>
<feature type="transmembrane region" description="Helical" evidence="3">
    <location>
        <begin position="119"/>
        <end position="137"/>
    </location>
</feature>
<evidence type="ECO:0000313" key="5">
    <source>
        <dbReference type="Proteomes" id="UP001268256"/>
    </source>
</evidence>
<dbReference type="AlphaFoldDB" id="A0AAE4JYB6"/>
<evidence type="ECO:0000256" key="2">
    <source>
        <dbReference type="PIRNR" id="PIRNR016661"/>
    </source>
</evidence>
<protein>
    <recommendedName>
        <fullName evidence="2">Biotin transporter</fullName>
    </recommendedName>
</protein>
<dbReference type="GO" id="GO:0015225">
    <property type="term" value="F:biotin transmembrane transporter activity"/>
    <property type="evidence" value="ECO:0007669"/>
    <property type="project" value="UniProtKB-UniRule"/>
</dbReference>
<evidence type="ECO:0000256" key="1">
    <source>
        <dbReference type="ARBA" id="ARBA00010692"/>
    </source>
</evidence>
<evidence type="ECO:0000313" key="4">
    <source>
        <dbReference type="EMBL" id="MDS3862018.1"/>
    </source>
</evidence>
<dbReference type="PANTHER" id="PTHR34295:SF1">
    <property type="entry name" value="BIOTIN TRANSPORTER BIOY"/>
    <property type="match status" value="1"/>
</dbReference>
<sequence length="213" mass="23184">MATNKSNSPKGNSLSLLDQLIWAVLGLMLTVVGTFVEAVVALPQFFNRQGQWQLPTDWQALGTYPLPVSMQVAAVLLVGCMGGQYPAMISQIAYLGLGLAGFQIFSHGGGLNYWQEPTFGYLAGFIPAAWVCGMLAFRQSPRIEQFFLSCLAGLGIIHTCGLFYLMALGLGDRLPLPLWALVQQYSLYPLPGQIIIACLVALVARILRVVLIY</sequence>
<feature type="transmembrane region" description="Helical" evidence="3">
    <location>
        <begin position="62"/>
        <end position="80"/>
    </location>
</feature>
<dbReference type="EMBL" id="JAVMIP010000020">
    <property type="protein sequence ID" value="MDS3862018.1"/>
    <property type="molecule type" value="Genomic_DNA"/>
</dbReference>
<proteinExistence type="inferred from homology"/>
<keyword evidence="2" id="KW-1003">Cell membrane</keyword>
<gene>
    <name evidence="4" type="ORF">RIF25_14545</name>
</gene>